<evidence type="ECO:0000256" key="2">
    <source>
        <dbReference type="SAM" id="Phobius"/>
    </source>
</evidence>
<accession>A0ABT6HQE0</accession>
<dbReference type="CDD" id="cd05121">
    <property type="entry name" value="ABC1_ADCK3-like"/>
    <property type="match status" value="1"/>
</dbReference>
<evidence type="ECO:0000313" key="5">
    <source>
        <dbReference type="Proteomes" id="UP001223144"/>
    </source>
</evidence>
<feature type="domain" description="ABC1 atypical kinase-like" evidence="3">
    <location>
        <begin position="178"/>
        <end position="419"/>
    </location>
</feature>
<dbReference type="InterPro" id="IPR011009">
    <property type="entry name" value="Kinase-like_dom_sf"/>
</dbReference>
<comment type="similarity">
    <text evidence="1">Belongs to the protein kinase superfamily. ADCK protein kinase family.</text>
</comment>
<keyword evidence="2" id="KW-0472">Membrane</keyword>
<feature type="transmembrane region" description="Helical" evidence="2">
    <location>
        <begin position="610"/>
        <end position="635"/>
    </location>
</feature>
<dbReference type="InterPro" id="IPR004147">
    <property type="entry name" value="ABC1_dom"/>
</dbReference>
<feature type="transmembrane region" description="Helical" evidence="2">
    <location>
        <begin position="577"/>
        <end position="598"/>
    </location>
</feature>
<dbReference type="SUPFAM" id="SSF56112">
    <property type="entry name" value="Protein kinase-like (PK-like)"/>
    <property type="match status" value="1"/>
</dbReference>
<keyword evidence="2" id="KW-0812">Transmembrane</keyword>
<evidence type="ECO:0000313" key="4">
    <source>
        <dbReference type="EMBL" id="MDH2390943.1"/>
    </source>
</evidence>
<comment type="caution">
    <text evidence="4">The sequence shown here is derived from an EMBL/GenBank/DDBJ whole genome shotgun (WGS) entry which is preliminary data.</text>
</comment>
<keyword evidence="2" id="KW-1133">Transmembrane helix</keyword>
<protein>
    <submittedName>
        <fullName evidence="4">AarF/UbiB family protein</fullName>
    </submittedName>
</protein>
<reference evidence="4 5" key="1">
    <citation type="submission" date="2023-04" db="EMBL/GenBank/DDBJ databases">
        <title>Streptomyces chengmaiensis sp. nov. isolated from the stem of mangrove plant in Hainan.</title>
        <authorList>
            <person name="Huang X."/>
            <person name="Zhou S."/>
            <person name="Chu X."/>
            <person name="Xie Y."/>
            <person name="Lin Y."/>
        </authorList>
    </citation>
    <scope>NUCLEOTIDE SEQUENCE [LARGE SCALE GENOMIC DNA]</scope>
    <source>
        <strain evidence="4 5">HNM0663</strain>
    </source>
</reference>
<organism evidence="4 5">
    <name type="scientific">Streptomyces chengmaiensis</name>
    <dbReference type="NCBI Taxonomy" id="3040919"/>
    <lineage>
        <taxon>Bacteria</taxon>
        <taxon>Bacillati</taxon>
        <taxon>Actinomycetota</taxon>
        <taxon>Actinomycetes</taxon>
        <taxon>Kitasatosporales</taxon>
        <taxon>Streptomycetaceae</taxon>
        <taxon>Streptomyces</taxon>
    </lineage>
</organism>
<dbReference type="EMBL" id="JARWBG010000022">
    <property type="protein sequence ID" value="MDH2390943.1"/>
    <property type="molecule type" value="Genomic_DNA"/>
</dbReference>
<feature type="transmembrane region" description="Helical" evidence="2">
    <location>
        <begin position="6"/>
        <end position="25"/>
    </location>
</feature>
<name>A0ABT6HQE0_9ACTN</name>
<evidence type="ECO:0000256" key="1">
    <source>
        <dbReference type="ARBA" id="ARBA00009670"/>
    </source>
</evidence>
<evidence type="ECO:0000259" key="3">
    <source>
        <dbReference type="Pfam" id="PF03109"/>
    </source>
</evidence>
<gene>
    <name evidence="4" type="ORF">QCN29_19535</name>
</gene>
<dbReference type="PANTHER" id="PTHR10566:SF113">
    <property type="entry name" value="PROTEIN ACTIVITY OF BC1 COMPLEX KINASE 7, CHLOROPLASTIC"/>
    <property type="match status" value="1"/>
</dbReference>
<dbReference type="Pfam" id="PF03109">
    <property type="entry name" value="ABC1"/>
    <property type="match status" value="1"/>
</dbReference>
<sequence length="640" mass="68891">MWILGAVAGAFTVMVLPALLGRRLLGVEAGPLRTVIAGFAGISVSGSLIAPQLEKQGARVELFTLMAGVGLLAAMVTLVVLDLASPPGGLRPLSWAGRLRGRIARVRRYSRIVRIAGRHGLGPYLSGRGRPYETRHELLAQELRQALQAGGATFVKLGQLMSTRRDLLPAVYVEELSRLQDRVEPAPWPEVEQALLASLGAPPEEVFAAFDRMPLAAASIAQVHAAVLHDGARVIVKVQRPGIRDAVERDLDIVNRLAATLQARTDWGRALRLPELAQGFAVALREELDFRVEARNITAVRQAAAARGDRSVALPELCQRLSSERVLVMSRIDGVPLGQAETGGPEHGKELADTLFTALLNQIVHDGVFHADPHPGNILLRPDGTPALLDFGSVGRIDAGLRDAMAGLFLAVDRGDPAALRDALLEVTDRPEDVDEQRLQRALGQFSARHLGHGSAPGSAMFTDLFRLVTDFRLAVPPEIAAVFRALGTLEGTLERVASGFNMLAASRAYAAGQLTRQLGTQAARETVRDELLAVLPVLRRLPRRLDRIGSALEEGRLGVGVRLLADPRDRRVAGELLSRVLLTFLGIFFGVVGVQLLGTEGGPQVTDALSLYALIGYHLLVLSAAVVIRTVYVLTRPLE</sequence>
<feature type="transmembrane region" description="Helical" evidence="2">
    <location>
        <begin position="32"/>
        <end position="50"/>
    </location>
</feature>
<dbReference type="PANTHER" id="PTHR10566">
    <property type="entry name" value="CHAPERONE-ACTIVITY OF BC1 COMPLEX CABC1 -RELATED"/>
    <property type="match status" value="1"/>
</dbReference>
<proteinExistence type="inferred from homology"/>
<dbReference type="RefSeq" id="WP_279929620.1">
    <property type="nucleotide sequence ID" value="NZ_JARWBG010000022.1"/>
</dbReference>
<dbReference type="InterPro" id="IPR050154">
    <property type="entry name" value="UbiB_kinase"/>
</dbReference>
<feature type="transmembrane region" description="Helical" evidence="2">
    <location>
        <begin position="62"/>
        <end position="84"/>
    </location>
</feature>
<keyword evidence="5" id="KW-1185">Reference proteome</keyword>
<dbReference type="Proteomes" id="UP001223144">
    <property type="component" value="Unassembled WGS sequence"/>
</dbReference>